<dbReference type="RefSeq" id="WP_111219054.1">
    <property type="nucleotide sequence ID" value="NZ_CP117256.1"/>
</dbReference>
<proteinExistence type="predicted"/>
<keyword evidence="2" id="KW-1185">Reference proteome</keyword>
<dbReference type="Proteomes" id="UP000249499">
    <property type="component" value="Plasmid pRt1078"/>
</dbReference>
<name>A0AAF1K8G3_9HYPH</name>
<keyword evidence="1" id="KW-0614">Plasmid</keyword>
<evidence type="ECO:0000313" key="2">
    <source>
        <dbReference type="Proteomes" id="UP000249499"/>
    </source>
</evidence>
<dbReference type="KEGG" id="rtu:PR017_20980"/>
<gene>
    <name evidence="1" type="ORF">PR017_20980</name>
</gene>
<dbReference type="EMBL" id="CP117256">
    <property type="protein sequence ID" value="WFR97664.1"/>
    <property type="molecule type" value="Genomic_DNA"/>
</dbReference>
<dbReference type="AlphaFoldDB" id="A0AAF1K8G3"/>
<accession>A0AAF1K8G3</accession>
<reference evidence="1 2" key="1">
    <citation type="journal article" date="2018" name="Sci. Rep.">
        <title>Rhizobium tumorigenes sp. nov., a novel plant tumorigenic bacterium isolated from cane gall tumors on thornless blackberry.</title>
        <authorList>
            <person name="Kuzmanovi N."/>
            <person name="Smalla K."/>
            <person name="Gronow S."/>
            <person name="PuBawska J."/>
        </authorList>
    </citation>
    <scope>NUCLEOTIDE SEQUENCE [LARGE SCALE GENOMIC DNA]</scope>
    <source>
        <strain evidence="1 2">1078</strain>
    </source>
</reference>
<sequence length="306" mass="33781">MAPVLAPTLAVVRCGDQSLHHSWCGEGRQFDVAVSYFGSDEIKRFPEANYVHRGKGGKWDGIYGFFKEHPEALENYDYFWFPDDDIRATTSDINRLFAAGRGHGLLVYQPSLDRDSYYSHLITLQHPSFDLRYSNFVEIMVPVLSRAILAKTLESLKDSKSGFGMDFVWPKLAVELSGNLESVAILDSVTVCHTRPVGGKLHQLIKKVGGNTANDDLVSILGRTHMTRDSSINGVAVPRIRVLSGVDINGVHLSGPRLSMRIGRDFIGRYRNAVQPVHLPAVMRHALKSLILPIAAAGQPVASESS</sequence>
<protein>
    <submittedName>
        <fullName evidence="1">DUF707 domain-containing protein</fullName>
    </submittedName>
</protein>
<reference evidence="2" key="2">
    <citation type="journal article" date="2023" name="MicrobiologyOpen">
        <title>Genomics of the tumorigenes clade of the family Rhizobiaceae and description of Rhizobium rhododendri sp. nov.</title>
        <authorList>
            <person name="Kuzmanovic N."/>
            <person name="diCenzo G.C."/>
            <person name="Bunk B."/>
            <person name="Sproeer C."/>
            <person name="Fruehling A."/>
            <person name="Neumann-Schaal M."/>
            <person name="Overmann J."/>
            <person name="Smalla K."/>
        </authorList>
    </citation>
    <scope>NUCLEOTIDE SEQUENCE [LARGE SCALE GENOMIC DNA]</scope>
    <source>
        <strain evidence="2">1078</strain>
        <plasmid evidence="2">pRt1078</plasmid>
    </source>
</reference>
<geneLocation type="plasmid" evidence="1 2">
    <name>pRt1078</name>
</geneLocation>
<evidence type="ECO:0000313" key="1">
    <source>
        <dbReference type="EMBL" id="WFR97664.1"/>
    </source>
</evidence>
<organism evidence="1 2">
    <name type="scientific">Rhizobium tumorigenes</name>
    <dbReference type="NCBI Taxonomy" id="2041385"/>
    <lineage>
        <taxon>Bacteria</taxon>
        <taxon>Pseudomonadati</taxon>
        <taxon>Pseudomonadota</taxon>
        <taxon>Alphaproteobacteria</taxon>
        <taxon>Hyphomicrobiales</taxon>
        <taxon>Rhizobiaceae</taxon>
        <taxon>Rhizobium/Agrobacterium group</taxon>
        <taxon>Rhizobium</taxon>
    </lineage>
</organism>